<reference evidence="2" key="1">
    <citation type="journal article" date="2017" name="Proc. Natl. Acad. Sci. U.S.A.">
        <title>Simulation of Deepwater Horizon oil plume reveals substrate specialization within a complex community of hydrocarbon-degraders.</title>
        <authorList>
            <person name="Hu P."/>
            <person name="Dubinsky E.A."/>
            <person name="Probst A.J."/>
            <person name="Wang J."/>
            <person name="Sieber C.M.K."/>
            <person name="Tom L.M."/>
            <person name="Gardinali P."/>
            <person name="Banfield J.F."/>
            <person name="Atlas R.M."/>
            <person name="Andersen G.L."/>
        </authorList>
    </citation>
    <scope>NUCLEOTIDE SEQUENCE [LARGE SCALE GENOMIC DNA]</scope>
</reference>
<proteinExistence type="predicted"/>
<accession>A0A1Z8AKI1</accession>
<comment type="caution">
    <text evidence="1">The sequence shown here is derived from an EMBL/GenBank/DDBJ whole genome shotgun (WGS) entry which is preliminary data.</text>
</comment>
<dbReference type="AlphaFoldDB" id="A0A1Z8AKI1"/>
<gene>
    <name evidence="1" type="ORF">A9Q93_12480</name>
</gene>
<dbReference type="EMBL" id="MAAX01000189">
    <property type="protein sequence ID" value="OUS10803.1"/>
    <property type="molecule type" value="Genomic_DNA"/>
</dbReference>
<protein>
    <submittedName>
        <fullName evidence="1">Uncharacterized protein</fullName>
    </submittedName>
</protein>
<dbReference type="RefSeq" id="WP_303687779.1">
    <property type="nucleotide sequence ID" value="NZ_MAAX01000189.1"/>
</dbReference>
<sequence>MGYQSDSVSKETKSIENTQEILEVKPEHLGPSLLHSPVRNRYSVINANLVVGKDIRLRARNAKQLEIAGWQVSLPAPLVTDQSDYYGLCQTEKGNTFNYAIDADGRLFLYGTFVDSEDHVILNVNPYLAELPLRYVNFRNGGGEFVVPRDEPKPTDEF</sequence>
<name>A0A1Z8AKI1_9FLAO</name>
<organism evidence="1 2">
    <name type="scientific">Nonlabens dokdonensis</name>
    <dbReference type="NCBI Taxonomy" id="328515"/>
    <lineage>
        <taxon>Bacteria</taxon>
        <taxon>Pseudomonadati</taxon>
        <taxon>Bacteroidota</taxon>
        <taxon>Flavobacteriia</taxon>
        <taxon>Flavobacteriales</taxon>
        <taxon>Flavobacteriaceae</taxon>
        <taxon>Nonlabens</taxon>
    </lineage>
</organism>
<evidence type="ECO:0000313" key="1">
    <source>
        <dbReference type="EMBL" id="OUS10803.1"/>
    </source>
</evidence>
<dbReference type="Proteomes" id="UP000196102">
    <property type="component" value="Unassembled WGS sequence"/>
</dbReference>
<evidence type="ECO:0000313" key="2">
    <source>
        <dbReference type="Proteomes" id="UP000196102"/>
    </source>
</evidence>